<evidence type="ECO:0000313" key="3">
    <source>
        <dbReference type="EMBL" id="SCY56485.1"/>
    </source>
</evidence>
<dbReference type="Proteomes" id="UP000198538">
    <property type="component" value="Unassembled WGS sequence"/>
</dbReference>
<dbReference type="RefSeq" id="WP_090918683.1">
    <property type="nucleotide sequence ID" value="NZ_FMVM01000006.1"/>
</dbReference>
<keyword evidence="4" id="KW-1185">Reference proteome</keyword>
<protein>
    <submittedName>
        <fullName evidence="3">Uncharacterized protein</fullName>
    </submittedName>
</protein>
<dbReference type="EMBL" id="FMVM01000006">
    <property type="protein sequence ID" value="SCY56485.1"/>
    <property type="molecule type" value="Genomic_DNA"/>
</dbReference>
<feature type="transmembrane region" description="Helical" evidence="2">
    <location>
        <begin position="15"/>
        <end position="33"/>
    </location>
</feature>
<feature type="transmembrane region" description="Helical" evidence="2">
    <location>
        <begin position="151"/>
        <end position="169"/>
    </location>
</feature>
<evidence type="ECO:0000313" key="4">
    <source>
        <dbReference type="Proteomes" id="UP000198538"/>
    </source>
</evidence>
<gene>
    <name evidence="3" type="ORF">SAMN05720606_106107</name>
</gene>
<dbReference type="AlphaFoldDB" id="A0A1G5GY12"/>
<sequence>MFQRWLDNLSSHPDATFILLGVVALLLAAYLWSATEIRRSHERHMQRIRDTLYISTGLLGLLTIWEQRKYEDPAQEHHELLQAMQACKAASCLSPQLQDQIRDCVKNEDPARLALMHKALERECTALSDEFSRNTYSVHWGSAIWNILRPAAEPAALTATALLIGYLFYTERITSTPVDSWDNLLPWFQAISLMLTILYGYLLWSSPKRGTSGALVKWLSLLIALCSLLHLIGLAAAPYALALQLILFVSGFGLTGSRSRSERPYAGHAETDENSSNSRMATPVHEAVVEDSPPPVTPRRSVSASD</sequence>
<feature type="compositionally biased region" description="Basic and acidic residues" evidence="1">
    <location>
        <begin position="259"/>
        <end position="271"/>
    </location>
</feature>
<name>A0A1G5GY12_9BACL</name>
<feature type="transmembrane region" description="Helical" evidence="2">
    <location>
        <begin position="215"/>
        <end position="233"/>
    </location>
</feature>
<organism evidence="3 4">
    <name type="scientific">Paenibacillus polysaccharolyticus</name>
    <dbReference type="NCBI Taxonomy" id="582692"/>
    <lineage>
        <taxon>Bacteria</taxon>
        <taxon>Bacillati</taxon>
        <taxon>Bacillota</taxon>
        <taxon>Bacilli</taxon>
        <taxon>Bacillales</taxon>
        <taxon>Paenibacillaceae</taxon>
        <taxon>Paenibacillus</taxon>
    </lineage>
</organism>
<keyword evidence="2" id="KW-1133">Transmembrane helix</keyword>
<feature type="transmembrane region" description="Helical" evidence="2">
    <location>
        <begin position="184"/>
        <end position="203"/>
    </location>
</feature>
<feature type="region of interest" description="Disordered" evidence="1">
    <location>
        <begin position="257"/>
        <end position="306"/>
    </location>
</feature>
<evidence type="ECO:0000256" key="1">
    <source>
        <dbReference type="SAM" id="MobiDB-lite"/>
    </source>
</evidence>
<keyword evidence="2" id="KW-0472">Membrane</keyword>
<proteinExistence type="predicted"/>
<accession>A0A1G5GY12</accession>
<evidence type="ECO:0000256" key="2">
    <source>
        <dbReference type="SAM" id="Phobius"/>
    </source>
</evidence>
<keyword evidence="2" id="KW-0812">Transmembrane</keyword>
<reference evidence="4" key="1">
    <citation type="submission" date="2016-10" db="EMBL/GenBank/DDBJ databases">
        <authorList>
            <person name="Varghese N."/>
            <person name="Submissions S."/>
        </authorList>
    </citation>
    <scope>NUCLEOTIDE SEQUENCE [LARGE SCALE GENOMIC DNA]</scope>
    <source>
        <strain evidence="4">BL9</strain>
    </source>
</reference>